<dbReference type="EMBL" id="QGKL01000021">
    <property type="protein sequence ID" value="PWQ97360.1"/>
    <property type="molecule type" value="Genomic_DNA"/>
</dbReference>
<reference evidence="1 2" key="1">
    <citation type="submission" date="2018-05" db="EMBL/GenBank/DDBJ databases">
        <title>Leucothrix arctica sp. nov., isolated from Arctic seawater.</title>
        <authorList>
            <person name="Choi A."/>
            <person name="Baek K."/>
        </authorList>
    </citation>
    <scope>NUCLEOTIDE SEQUENCE [LARGE SCALE GENOMIC DNA]</scope>
    <source>
        <strain evidence="1 2">IMCC9719</strain>
    </source>
</reference>
<evidence type="ECO:0000313" key="1">
    <source>
        <dbReference type="EMBL" id="PWQ97360.1"/>
    </source>
</evidence>
<dbReference type="Gene3D" id="2.60.200.30">
    <property type="entry name" value="Probable inorganic polyphosphate/atp-NAD kinase, domain 2"/>
    <property type="match status" value="1"/>
</dbReference>
<dbReference type="AlphaFoldDB" id="A0A317CM28"/>
<gene>
    <name evidence="1" type="ORF">DKT75_07420</name>
</gene>
<keyword evidence="2" id="KW-1185">Reference proteome</keyword>
<accession>A0A317CM28</accession>
<proteinExistence type="predicted"/>
<dbReference type="GO" id="GO:0003951">
    <property type="term" value="F:NAD+ kinase activity"/>
    <property type="evidence" value="ECO:0007669"/>
    <property type="project" value="InterPro"/>
</dbReference>
<dbReference type="PANTHER" id="PTHR13158">
    <property type="match status" value="1"/>
</dbReference>
<keyword evidence="1" id="KW-0418">Kinase</keyword>
<comment type="caution">
    <text evidence="1">The sequence shown here is derived from an EMBL/GenBank/DDBJ whole genome shotgun (WGS) entry which is preliminary data.</text>
</comment>
<dbReference type="GO" id="GO:0019674">
    <property type="term" value="P:NAD+ metabolic process"/>
    <property type="evidence" value="ECO:0007669"/>
    <property type="project" value="InterPro"/>
</dbReference>
<dbReference type="OrthoDB" id="1889537at2"/>
<sequence length="307" mass="34040">MSTKNQYRFVLVSRKTRLQELVERFNTWPQAKFYLEHNQVDGQDYFDENAQYQQCLVDAEQTLKALGRFQLLERSFLPNYQFSPDDIVVVIGQDGLVANTLKYLNGQPVIAINPDPTRWDGRLLPFEMAELGSVVKRVMTDSISDKTITFAEATTNDGQRMLAVNDLFIGPQSHSSARYNLSLNDETEMQSSSGVIISTGFGSTGWLQSILAGARGVVGGKSKTESEGFDWDKQRLQFAVREPFPSNTTGTELVFGQVKGAEKLTLESFMPENGVVFSDGIQGDYLAFNSGCIVTVGVSDTVGRLVV</sequence>
<name>A0A317CM28_9GAMM</name>
<organism evidence="1 2">
    <name type="scientific">Leucothrix arctica</name>
    <dbReference type="NCBI Taxonomy" id="1481894"/>
    <lineage>
        <taxon>Bacteria</taxon>
        <taxon>Pseudomonadati</taxon>
        <taxon>Pseudomonadota</taxon>
        <taxon>Gammaproteobacteria</taxon>
        <taxon>Thiotrichales</taxon>
        <taxon>Thiotrichaceae</taxon>
        <taxon>Leucothrix</taxon>
    </lineage>
</organism>
<keyword evidence="1" id="KW-0808">Transferase</keyword>
<dbReference type="Proteomes" id="UP000245506">
    <property type="component" value="Unassembled WGS sequence"/>
</dbReference>
<dbReference type="SUPFAM" id="SSF111331">
    <property type="entry name" value="NAD kinase/diacylglycerol kinase-like"/>
    <property type="match status" value="1"/>
</dbReference>
<dbReference type="InterPro" id="IPR017437">
    <property type="entry name" value="ATP-NAD_kinase_PpnK-typ_C"/>
</dbReference>
<dbReference type="RefSeq" id="WP_109822788.1">
    <property type="nucleotide sequence ID" value="NZ_QGKL01000021.1"/>
</dbReference>
<evidence type="ECO:0000313" key="2">
    <source>
        <dbReference type="Proteomes" id="UP000245506"/>
    </source>
</evidence>
<dbReference type="PANTHER" id="PTHR13158:SF5">
    <property type="entry name" value="NAD KINASE 2, MITOCHONDRIAL"/>
    <property type="match status" value="1"/>
</dbReference>
<protein>
    <submittedName>
        <fullName evidence="1">Sugar kinase</fullName>
    </submittedName>
</protein>
<dbReference type="InterPro" id="IPR016064">
    <property type="entry name" value="NAD/diacylglycerol_kinase_sf"/>
</dbReference>